<proteinExistence type="predicted"/>
<name>A0ABP5IN86_9ACTN</name>
<dbReference type="EMBL" id="BAAAMQ010000009">
    <property type="protein sequence ID" value="GAA2101399.1"/>
    <property type="molecule type" value="Genomic_DNA"/>
</dbReference>
<organism evidence="1 2">
    <name type="scientific">Nocardioides furvisabuli</name>
    <dbReference type="NCBI Taxonomy" id="375542"/>
    <lineage>
        <taxon>Bacteria</taxon>
        <taxon>Bacillati</taxon>
        <taxon>Actinomycetota</taxon>
        <taxon>Actinomycetes</taxon>
        <taxon>Propionibacteriales</taxon>
        <taxon>Nocardioidaceae</taxon>
        <taxon>Nocardioides</taxon>
    </lineage>
</organism>
<comment type="caution">
    <text evidence="1">The sequence shown here is derived from an EMBL/GenBank/DDBJ whole genome shotgun (WGS) entry which is preliminary data.</text>
</comment>
<dbReference type="Proteomes" id="UP001501161">
    <property type="component" value="Unassembled WGS sequence"/>
</dbReference>
<reference evidence="2" key="1">
    <citation type="journal article" date="2019" name="Int. J. Syst. Evol. Microbiol.">
        <title>The Global Catalogue of Microorganisms (GCM) 10K type strain sequencing project: providing services to taxonomists for standard genome sequencing and annotation.</title>
        <authorList>
            <consortium name="The Broad Institute Genomics Platform"/>
            <consortium name="The Broad Institute Genome Sequencing Center for Infectious Disease"/>
            <person name="Wu L."/>
            <person name="Ma J."/>
        </authorList>
    </citation>
    <scope>NUCLEOTIDE SEQUENCE [LARGE SCALE GENOMIC DNA]</scope>
    <source>
        <strain evidence="2">JCM 13813</strain>
    </source>
</reference>
<accession>A0ABP5IN86</accession>
<dbReference type="RefSeq" id="WP_231250282.1">
    <property type="nucleotide sequence ID" value="NZ_BAAAMQ010000009.1"/>
</dbReference>
<evidence type="ECO:0000313" key="1">
    <source>
        <dbReference type="EMBL" id="GAA2101399.1"/>
    </source>
</evidence>
<keyword evidence="2" id="KW-1185">Reference proteome</keyword>
<sequence>MERVDDSEVPTFAVLRAELGLPRGDERWWPAGGRHLETRPLVPAVVVANPSLDLIERTLAGLRAWKPAAQA</sequence>
<gene>
    <name evidence="1" type="ORF">GCM10009726_11790</name>
</gene>
<evidence type="ECO:0000313" key="2">
    <source>
        <dbReference type="Proteomes" id="UP001501161"/>
    </source>
</evidence>
<protein>
    <submittedName>
        <fullName evidence="1">Uncharacterized protein</fullName>
    </submittedName>
</protein>